<dbReference type="GO" id="GO:0003677">
    <property type="term" value="F:DNA binding"/>
    <property type="evidence" value="ECO:0007669"/>
    <property type="project" value="UniProtKB-KW"/>
</dbReference>
<dbReference type="Proteomes" id="UP000059672">
    <property type="component" value="Chromosome"/>
</dbReference>
<dbReference type="InterPro" id="IPR014464">
    <property type="entry name" value="CvfB_fam"/>
</dbReference>
<evidence type="ECO:0000313" key="2">
    <source>
        <dbReference type="EMBL" id="AMC10440.1"/>
    </source>
</evidence>
<dbReference type="RefSeq" id="WP_068206450.1">
    <property type="nucleotide sequence ID" value="NZ_CP013355.1"/>
</dbReference>
<dbReference type="EMBL" id="CP013355">
    <property type="protein sequence ID" value="AMC10440.1"/>
    <property type="molecule type" value="Genomic_DNA"/>
</dbReference>
<dbReference type="Gene3D" id="1.10.10.10">
    <property type="entry name" value="Winged helix-like DNA-binding domain superfamily/Winged helix DNA-binding domain"/>
    <property type="match status" value="1"/>
</dbReference>
<dbReference type="SUPFAM" id="SSF50249">
    <property type="entry name" value="Nucleic acid-binding proteins"/>
    <property type="match status" value="1"/>
</dbReference>
<organism evidence="2 3">
    <name type="scientific">Lutibacter profundi</name>
    <dbReference type="NCBI Taxonomy" id="1622118"/>
    <lineage>
        <taxon>Bacteria</taxon>
        <taxon>Pseudomonadati</taxon>
        <taxon>Bacteroidota</taxon>
        <taxon>Flavobacteriia</taxon>
        <taxon>Flavobacteriales</taxon>
        <taxon>Flavobacteriaceae</taxon>
        <taxon>Lutibacter</taxon>
    </lineage>
</organism>
<dbReference type="KEGG" id="lut:Lupro_03870"/>
<feature type="domain" description="S1 motif" evidence="1">
    <location>
        <begin position="4"/>
        <end position="66"/>
    </location>
</feature>
<dbReference type="STRING" id="1622118.Lupro_03870"/>
<dbReference type="PANTHER" id="PTHR37296:SF1">
    <property type="entry name" value="CONSERVED VIRULENCE FACTOR B"/>
    <property type="match status" value="1"/>
</dbReference>
<dbReference type="InterPro" id="IPR003029">
    <property type="entry name" value="S1_domain"/>
</dbReference>
<keyword evidence="2" id="KW-0238">DNA-binding</keyword>
<dbReference type="SMART" id="SM00316">
    <property type="entry name" value="S1"/>
    <property type="match status" value="1"/>
</dbReference>
<dbReference type="PATRIC" id="fig|1622118.3.peg.820"/>
<dbReference type="Gene3D" id="2.40.50.140">
    <property type="entry name" value="Nucleic acid-binding proteins"/>
    <property type="match status" value="1"/>
</dbReference>
<accession>A0A0X8G5J3</accession>
<dbReference type="InterPro" id="IPR036388">
    <property type="entry name" value="WH-like_DNA-bd_sf"/>
</dbReference>
<proteinExistence type="predicted"/>
<protein>
    <submittedName>
        <fullName evidence="2">DNA-binding protein</fullName>
    </submittedName>
</protein>
<dbReference type="Pfam" id="PF17783">
    <property type="entry name" value="WHD_CvfB"/>
    <property type="match status" value="1"/>
</dbReference>
<name>A0A0X8G5J3_9FLAO</name>
<dbReference type="AlphaFoldDB" id="A0A0X8G5J3"/>
<reference evidence="2 3" key="2">
    <citation type="journal article" date="2016" name="Int. J. Syst. Evol. Microbiol.">
        <title>Lutibacter profundi sp. nov., isolated from a deep-sea hydrothermal system on the Arctic Mid-Ocean Ridge and emended description of the genus Lutibacter.</title>
        <authorList>
            <person name="Le Moine Bauer S."/>
            <person name="Roalkvam I."/>
            <person name="Steen I.H."/>
            <person name="Dahle H."/>
        </authorList>
    </citation>
    <scope>NUCLEOTIDE SEQUENCE [LARGE SCALE GENOMIC DNA]</scope>
    <source>
        <strain evidence="2 3">LP1</strain>
    </source>
</reference>
<keyword evidence="3" id="KW-1185">Reference proteome</keyword>
<evidence type="ECO:0000259" key="1">
    <source>
        <dbReference type="SMART" id="SM00316"/>
    </source>
</evidence>
<sequence>MDLKVGEKVDLMVVRNTGMGFTVLINEEFEGLLYKDELYQKIEEGQKLVGYIKKIREDEKLDVSLQPVGFKQTIVKNEILILNALKKQQGFIALHDKSAPDDIKYQLGMSKKAFKSAIGGLFRQKLITISEDGIRLNKFD</sequence>
<dbReference type="OrthoDB" id="9801597at2"/>
<evidence type="ECO:0000313" key="3">
    <source>
        <dbReference type="Proteomes" id="UP000059672"/>
    </source>
</evidence>
<gene>
    <name evidence="2" type="ORF">Lupro_03870</name>
</gene>
<reference evidence="3" key="1">
    <citation type="submission" date="2015-12" db="EMBL/GenBank/DDBJ databases">
        <title>Complete genome sequence of Lutibacter profundus strain LP1.</title>
        <authorList>
            <person name="Wissuwa J."/>
            <person name="Le Moine Bauer S."/>
            <person name="Stokke R."/>
            <person name="Dahle H."/>
            <person name="Steen I.H."/>
        </authorList>
    </citation>
    <scope>NUCLEOTIDE SEQUENCE [LARGE SCALE GENOMIC DNA]</scope>
    <source>
        <strain evidence="3">LP1</strain>
    </source>
</reference>
<dbReference type="InterPro" id="IPR040764">
    <property type="entry name" value="CvfB_WH"/>
</dbReference>
<dbReference type="InterPro" id="IPR012340">
    <property type="entry name" value="NA-bd_OB-fold"/>
</dbReference>
<dbReference type="PANTHER" id="PTHR37296">
    <property type="entry name" value="CONSERVED VIRULENCE FACTOR B"/>
    <property type="match status" value="1"/>
</dbReference>